<dbReference type="RefSeq" id="WP_179587734.1">
    <property type="nucleotide sequence ID" value="NZ_JACBYR010000001.1"/>
</dbReference>
<dbReference type="Gene3D" id="3.40.50.1360">
    <property type="match status" value="1"/>
</dbReference>
<protein>
    <recommendedName>
        <fullName evidence="6 7">6-phosphogluconolactonase</fullName>
        <shortName evidence="7">6PGL</shortName>
        <ecNumber evidence="5 7">3.1.1.31</ecNumber>
    </recommendedName>
</protein>
<evidence type="ECO:0000259" key="8">
    <source>
        <dbReference type="Pfam" id="PF01182"/>
    </source>
</evidence>
<comment type="catalytic activity">
    <reaction evidence="1 7">
        <text>6-phospho-D-glucono-1,5-lactone + H2O = 6-phospho-D-gluconate + H(+)</text>
        <dbReference type="Rhea" id="RHEA:12556"/>
        <dbReference type="ChEBI" id="CHEBI:15377"/>
        <dbReference type="ChEBI" id="CHEBI:15378"/>
        <dbReference type="ChEBI" id="CHEBI:57955"/>
        <dbReference type="ChEBI" id="CHEBI:58759"/>
        <dbReference type="EC" id="3.1.1.31"/>
    </reaction>
</comment>
<comment type="function">
    <text evidence="2 7">Hydrolysis of 6-phosphogluconolactone to 6-phosphogluconate.</text>
</comment>
<dbReference type="CDD" id="cd01400">
    <property type="entry name" value="6PGL"/>
    <property type="match status" value="1"/>
</dbReference>
<reference evidence="9 10" key="1">
    <citation type="submission" date="2020-07" db="EMBL/GenBank/DDBJ databases">
        <title>Genomic Encyclopedia of Type Strains, Phase IV (KMG-V): Genome sequencing to study the core and pangenomes of soil and plant-associated prokaryotes.</title>
        <authorList>
            <person name="Whitman W."/>
        </authorList>
    </citation>
    <scope>NUCLEOTIDE SEQUENCE [LARGE SCALE GENOMIC DNA]</scope>
    <source>
        <strain evidence="9 10">SAS40</strain>
    </source>
</reference>
<dbReference type="UniPathway" id="UPA00115">
    <property type="reaction ID" value="UER00409"/>
</dbReference>
<comment type="pathway">
    <text evidence="3 7">Carbohydrate degradation; pentose phosphate pathway; D-ribulose 5-phosphate from D-glucose 6-phosphate (oxidative stage): step 2/3.</text>
</comment>
<organism evidence="9 10">
    <name type="scientific">Pigmentiphaga litoralis</name>
    <dbReference type="NCBI Taxonomy" id="516702"/>
    <lineage>
        <taxon>Bacteria</taxon>
        <taxon>Pseudomonadati</taxon>
        <taxon>Pseudomonadota</taxon>
        <taxon>Betaproteobacteria</taxon>
        <taxon>Burkholderiales</taxon>
        <taxon>Alcaligenaceae</taxon>
        <taxon>Pigmentiphaga</taxon>
    </lineage>
</organism>
<evidence type="ECO:0000256" key="1">
    <source>
        <dbReference type="ARBA" id="ARBA00000832"/>
    </source>
</evidence>
<proteinExistence type="inferred from homology"/>
<evidence type="ECO:0000313" key="9">
    <source>
        <dbReference type="EMBL" id="NYE83992.1"/>
    </source>
</evidence>
<evidence type="ECO:0000256" key="5">
    <source>
        <dbReference type="ARBA" id="ARBA00013198"/>
    </source>
</evidence>
<evidence type="ECO:0000256" key="4">
    <source>
        <dbReference type="ARBA" id="ARBA00010662"/>
    </source>
</evidence>
<evidence type="ECO:0000256" key="7">
    <source>
        <dbReference type="RuleBase" id="RU365095"/>
    </source>
</evidence>
<accession>A0A7Y9IVT0</accession>
<dbReference type="InterPro" id="IPR005900">
    <property type="entry name" value="6-phosphogluconolactonase_DevB"/>
</dbReference>
<dbReference type="EMBL" id="JACBYR010000001">
    <property type="protein sequence ID" value="NYE83992.1"/>
    <property type="molecule type" value="Genomic_DNA"/>
</dbReference>
<dbReference type="AlphaFoldDB" id="A0A7Y9IVT0"/>
<keyword evidence="7 9" id="KW-0378">Hydrolase</keyword>
<dbReference type="InterPro" id="IPR037171">
    <property type="entry name" value="NagB/RpiA_transferase-like"/>
</dbReference>
<dbReference type="GO" id="GO:0017057">
    <property type="term" value="F:6-phosphogluconolactonase activity"/>
    <property type="evidence" value="ECO:0007669"/>
    <property type="project" value="UniProtKB-UniRule"/>
</dbReference>
<dbReference type="Pfam" id="PF01182">
    <property type="entry name" value="Glucosamine_iso"/>
    <property type="match status" value="1"/>
</dbReference>
<dbReference type="Proteomes" id="UP000542125">
    <property type="component" value="Unassembled WGS sequence"/>
</dbReference>
<dbReference type="GO" id="GO:0006098">
    <property type="term" value="P:pentose-phosphate shunt"/>
    <property type="evidence" value="ECO:0007669"/>
    <property type="project" value="UniProtKB-UniPathway"/>
</dbReference>
<dbReference type="GO" id="GO:0005975">
    <property type="term" value="P:carbohydrate metabolic process"/>
    <property type="evidence" value="ECO:0007669"/>
    <property type="project" value="UniProtKB-UniRule"/>
</dbReference>
<sequence length="239" mass="25929">MASPATKIFDDRRQMVDACAAWLVDRIAQTEGRFALALSGGSTPKPLYALLATPDISRRIPWDRVHVFWGDERFVPADHPDNNARMARETMLSHVPIPPANIHAMPTDGEPEAAAAAYQRTLQDYYGASALDPARPLFDVNLLGMGDDGHTASLFPGATQLDETAAWVVAVRDQKPETRITLTYPALASARTVLFMVEGAAKQPALTRVFAGDRALPAARVHADGDLVWYLDRSAAPAA</sequence>
<dbReference type="PANTHER" id="PTHR11054:SF0">
    <property type="entry name" value="6-PHOSPHOGLUCONOLACTONASE"/>
    <property type="match status" value="1"/>
</dbReference>
<keyword evidence="10" id="KW-1185">Reference proteome</keyword>
<comment type="similarity">
    <text evidence="4 7">Belongs to the glucosamine/galactosamine-6-phosphate isomerase family. 6-phosphogluconolactonase subfamily.</text>
</comment>
<evidence type="ECO:0000256" key="2">
    <source>
        <dbReference type="ARBA" id="ARBA00002681"/>
    </source>
</evidence>
<evidence type="ECO:0000313" key="10">
    <source>
        <dbReference type="Proteomes" id="UP000542125"/>
    </source>
</evidence>
<dbReference type="InterPro" id="IPR006148">
    <property type="entry name" value="Glc/Gal-6P_isomerase"/>
</dbReference>
<feature type="domain" description="Glucosamine/galactosamine-6-phosphate isomerase" evidence="8">
    <location>
        <begin position="11"/>
        <end position="229"/>
    </location>
</feature>
<dbReference type="InterPro" id="IPR039104">
    <property type="entry name" value="6PGL"/>
</dbReference>
<dbReference type="SUPFAM" id="SSF100950">
    <property type="entry name" value="NagB/RpiA/CoA transferase-like"/>
    <property type="match status" value="1"/>
</dbReference>
<name>A0A7Y9IVT0_9BURK</name>
<evidence type="ECO:0000256" key="3">
    <source>
        <dbReference type="ARBA" id="ARBA00004961"/>
    </source>
</evidence>
<comment type="caution">
    <text evidence="9">The sequence shown here is derived from an EMBL/GenBank/DDBJ whole genome shotgun (WGS) entry which is preliminary data.</text>
</comment>
<dbReference type="EC" id="3.1.1.31" evidence="5 7"/>
<dbReference type="NCBIfam" id="TIGR01198">
    <property type="entry name" value="pgl"/>
    <property type="match status" value="1"/>
</dbReference>
<evidence type="ECO:0000256" key="6">
    <source>
        <dbReference type="ARBA" id="ARBA00020337"/>
    </source>
</evidence>
<gene>
    <name evidence="7" type="primary">pgl</name>
    <name evidence="9" type="ORF">FHW18_003263</name>
</gene>
<dbReference type="PANTHER" id="PTHR11054">
    <property type="entry name" value="6-PHOSPHOGLUCONOLACTONASE"/>
    <property type="match status" value="1"/>
</dbReference>